<dbReference type="InterPro" id="IPR015424">
    <property type="entry name" value="PyrdxlP-dep_Trfase"/>
</dbReference>
<dbReference type="FunCoup" id="G4TVT6">
    <property type="interactions" value="112"/>
</dbReference>
<gene>
    <name evidence="4" type="ORF">PIIN_09412</name>
</gene>
<dbReference type="InterPro" id="IPR015421">
    <property type="entry name" value="PyrdxlP-dep_Trfase_major"/>
</dbReference>
<evidence type="ECO:0000256" key="3">
    <source>
        <dbReference type="SAM" id="MobiDB-lite"/>
    </source>
</evidence>
<dbReference type="InterPro" id="IPR000277">
    <property type="entry name" value="Cys/Met-Metab_PyrdxlP-dep_enz"/>
</dbReference>
<dbReference type="OMA" id="KVAKRCR"/>
<dbReference type="GO" id="GO:0003962">
    <property type="term" value="F:cystathionine gamma-synthase activity"/>
    <property type="evidence" value="ECO:0007669"/>
    <property type="project" value="TreeGrafter"/>
</dbReference>
<dbReference type="STRING" id="1109443.G4TVT6"/>
<evidence type="ECO:0000313" key="4">
    <source>
        <dbReference type="EMBL" id="CCA75429.1"/>
    </source>
</evidence>
<keyword evidence="5" id="KW-1185">Reference proteome</keyword>
<dbReference type="EMBL" id="CAFZ01000448">
    <property type="protein sequence ID" value="CCA75429.1"/>
    <property type="molecule type" value="Genomic_DNA"/>
</dbReference>
<name>G4TVT6_SERID</name>
<proteinExistence type="predicted"/>
<dbReference type="AlphaFoldDB" id="G4TVT6"/>
<evidence type="ECO:0000256" key="2">
    <source>
        <dbReference type="ARBA" id="ARBA00022898"/>
    </source>
</evidence>
<dbReference type="InterPro" id="IPR015422">
    <property type="entry name" value="PyrdxlP-dep_Trfase_small"/>
</dbReference>
<dbReference type="PANTHER" id="PTHR42699">
    <property type="match status" value="1"/>
</dbReference>
<dbReference type="eggNOG" id="KOG0053">
    <property type="taxonomic scope" value="Eukaryota"/>
</dbReference>
<protein>
    <submittedName>
        <fullName evidence="4">Related to O-succinylhomoserine (Thiol)-lyase</fullName>
    </submittedName>
</protein>
<dbReference type="Gene3D" id="3.40.640.10">
    <property type="entry name" value="Type I PLP-dependent aspartate aminotransferase-like (Major domain)"/>
    <property type="match status" value="1"/>
</dbReference>
<dbReference type="GO" id="GO:0016829">
    <property type="term" value="F:lyase activity"/>
    <property type="evidence" value="ECO:0007669"/>
    <property type="project" value="UniProtKB-KW"/>
</dbReference>
<dbReference type="Pfam" id="PF01053">
    <property type="entry name" value="Cys_Met_Meta_PP"/>
    <property type="match status" value="1"/>
</dbReference>
<evidence type="ECO:0000256" key="1">
    <source>
        <dbReference type="ARBA" id="ARBA00001933"/>
    </source>
</evidence>
<dbReference type="GO" id="GO:0019346">
    <property type="term" value="P:transsulfuration"/>
    <property type="evidence" value="ECO:0007669"/>
    <property type="project" value="InterPro"/>
</dbReference>
<keyword evidence="2" id="KW-0663">Pyridoxal phosphate</keyword>
<dbReference type="Proteomes" id="UP000007148">
    <property type="component" value="Unassembled WGS sequence"/>
</dbReference>
<feature type="compositionally biased region" description="Low complexity" evidence="3">
    <location>
        <begin position="210"/>
        <end position="221"/>
    </location>
</feature>
<dbReference type="HOGENOM" id="CLU_011302_1_0_1"/>
<dbReference type="InterPro" id="IPR051750">
    <property type="entry name" value="Trans-sulfuration_enzymes"/>
</dbReference>
<evidence type="ECO:0000313" key="5">
    <source>
        <dbReference type="Proteomes" id="UP000007148"/>
    </source>
</evidence>
<comment type="caution">
    <text evidence="4">The sequence shown here is derived from an EMBL/GenBank/DDBJ whole genome shotgun (WGS) entry which is preliminary data.</text>
</comment>
<sequence>MSTSTLSIVAASPLGSPVPSFLPHAVSVSLPTWQDNVDYEEGAPRVVDVMKTGYPRFFIHRSIQKLSAMCEAKFGLDERAMLFPCDKYANSCRDFIIRNEPKATVRIVQFYISPPEARVTSTRAGVSSPVVTGQRTTSNGAKSGPSPTSNAGATERPPKHFGNTLELEYSSRLAEHCLQLLEQQTMSKDELLASAKEASLRGRNRHYSAKSRSSLSSPVLSDADRKREAVREEETSYLEERYGRNLPALAVKEAKRTLRERIAGVISECRNGQTCQPGMVGPSTRRVANLSADDVFLFPGGMCAIWHTHQLLLKALGDRKSICWGFPYVDTLKILQKWGPGCFFFGHGDEFEGLEGLLKTQQEAGSPILALFCECTSNPLLRTPDLARLRLLADEYKFALVVDETVGNFANVEVLPYADVVCSSLTKVFSGETNVMGGGLILNPQGQFYRRLRPVLESFYEDTYWGEDALFLERNSRNFKSRVYKINQNAEDVCDLLYAHSLDGAASSEGKSLTVTKIPVIKKLYYPKWITTDLYNSLKTPQGGFGGLFSVTFTSEAAARAFFDALGCEKGPSLGTNFTLACPFVILAHYTELDWARGYGVDPYLVRVSVGLEKTEVLIGWIENALRAAESAIVEQGKSANLA</sequence>
<dbReference type="InParanoid" id="G4TVT6"/>
<feature type="region of interest" description="Disordered" evidence="3">
    <location>
        <begin position="123"/>
        <end position="161"/>
    </location>
</feature>
<dbReference type="PANTHER" id="PTHR42699:SF1">
    <property type="entry name" value="CYSTATHIONINE GAMMA-SYNTHASE-RELATED"/>
    <property type="match status" value="1"/>
</dbReference>
<reference evidence="4 5" key="1">
    <citation type="journal article" date="2011" name="PLoS Pathog.">
        <title>Endophytic Life Strategies Decoded by Genome and Transcriptome Analyses of the Mutualistic Root Symbiont Piriformospora indica.</title>
        <authorList>
            <person name="Zuccaro A."/>
            <person name="Lahrmann U."/>
            <person name="Guldener U."/>
            <person name="Langen G."/>
            <person name="Pfiffi S."/>
            <person name="Biedenkopf D."/>
            <person name="Wong P."/>
            <person name="Samans B."/>
            <person name="Grimm C."/>
            <person name="Basiewicz M."/>
            <person name="Murat C."/>
            <person name="Martin F."/>
            <person name="Kogel K.H."/>
        </authorList>
    </citation>
    <scope>NUCLEOTIDE SEQUENCE [LARGE SCALE GENOMIC DNA]</scope>
    <source>
        <strain evidence="4 5">DSM 11827</strain>
    </source>
</reference>
<feature type="region of interest" description="Disordered" evidence="3">
    <location>
        <begin position="202"/>
        <end position="228"/>
    </location>
</feature>
<comment type="cofactor">
    <cofactor evidence="1">
        <name>pyridoxal 5'-phosphate</name>
        <dbReference type="ChEBI" id="CHEBI:597326"/>
    </cofactor>
</comment>
<dbReference type="Gene3D" id="3.90.1150.10">
    <property type="entry name" value="Aspartate Aminotransferase, domain 1"/>
    <property type="match status" value="1"/>
</dbReference>
<keyword evidence="4" id="KW-0456">Lyase</keyword>
<accession>G4TVT6</accession>
<organism evidence="4 5">
    <name type="scientific">Serendipita indica (strain DSM 11827)</name>
    <name type="common">Root endophyte fungus</name>
    <name type="synonym">Piriformospora indica</name>
    <dbReference type="NCBI Taxonomy" id="1109443"/>
    <lineage>
        <taxon>Eukaryota</taxon>
        <taxon>Fungi</taxon>
        <taxon>Dikarya</taxon>
        <taxon>Basidiomycota</taxon>
        <taxon>Agaricomycotina</taxon>
        <taxon>Agaricomycetes</taxon>
        <taxon>Sebacinales</taxon>
        <taxon>Serendipitaceae</taxon>
        <taxon>Serendipita</taxon>
    </lineage>
</organism>
<feature type="compositionally biased region" description="Polar residues" evidence="3">
    <location>
        <begin position="123"/>
        <end position="152"/>
    </location>
</feature>
<dbReference type="FunFam" id="3.90.1150.10:FF:000063">
    <property type="entry name" value="Probable cystathionine gamma-synthase"/>
    <property type="match status" value="1"/>
</dbReference>
<dbReference type="OrthoDB" id="10047078at2759"/>
<dbReference type="GO" id="GO:0030170">
    <property type="term" value="F:pyridoxal phosphate binding"/>
    <property type="evidence" value="ECO:0007669"/>
    <property type="project" value="InterPro"/>
</dbReference>
<dbReference type="SUPFAM" id="SSF53383">
    <property type="entry name" value="PLP-dependent transferases"/>
    <property type="match status" value="1"/>
</dbReference>